<evidence type="ECO:0000313" key="2">
    <source>
        <dbReference type="Proteomes" id="UP000501690"/>
    </source>
</evidence>
<evidence type="ECO:0000313" key="1">
    <source>
        <dbReference type="EMBL" id="QCE00755.1"/>
    </source>
</evidence>
<protein>
    <submittedName>
        <fullName evidence="1">Uncharacterized protein</fullName>
    </submittedName>
</protein>
<organism evidence="1 2">
    <name type="scientific">Vigna unguiculata</name>
    <name type="common">Cowpea</name>
    <dbReference type="NCBI Taxonomy" id="3917"/>
    <lineage>
        <taxon>Eukaryota</taxon>
        <taxon>Viridiplantae</taxon>
        <taxon>Streptophyta</taxon>
        <taxon>Embryophyta</taxon>
        <taxon>Tracheophyta</taxon>
        <taxon>Spermatophyta</taxon>
        <taxon>Magnoliopsida</taxon>
        <taxon>eudicotyledons</taxon>
        <taxon>Gunneridae</taxon>
        <taxon>Pentapetalae</taxon>
        <taxon>rosids</taxon>
        <taxon>fabids</taxon>
        <taxon>Fabales</taxon>
        <taxon>Fabaceae</taxon>
        <taxon>Papilionoideae</taxon>
        <taxon>50 kb inversion clade</taxon>
        <taxon>NPAAA clade</taxon>
        <taxon>indigoferoid/millettioid clade</taxon>
        <taxon>Phaseoleae</taxon>
        <taxon>Vigna</taxon>
    </lineage>
</organism>
<dbReference type="AlphaFoldDB" id="A0A4D6MLW5"/>
<name>A0A4D6MLW5_VIGUN</name>
<gene>
    <name evidence="1" type="ORF">DEO72_LG7g2045</name>
</gene>
<keyword evidence="2" id="KW-1185">Reference proteome</keyword>
<reference evidence="1 2" key="1">
    <citation type="submission" date="2019-04" db="EMBL/GenBank/DDBJ databases">
        <title>An improved genome assembly and genetic linkage map for asparagus bean, Vigna unguiculata ssp. sesquipedialis.</title>
        <authorList>
            <person name="Xia Q."/>
            <person name="Zhang R."/>
            <person name="Dong Y."/>
        </authorList>
    </citation>
    <scope>NUCLEOTIDE SEQUENCE [LARGE SCALE GENOMIC DNA]</scope>
    <source>
        <tissue evidence="1">Leaf</tissue>
    </source>
</reference>
<sequence>MKHENCLYLNHFVVDDANFLSFDWSIEESNKEIAMDGDGKDFVVLKELAIELKIDDAVLAKLGVMATLQGHDQYVG</sequence>
<dbReference type="EMBL" id="CP039351">
    <property type="protein sequence ID" value="QCE00755.1"/>
    <property type="molecule type" value="Genomic_DNA"/>
</dbReference>
<accession>A0A4D6MLW5</accession>
<proteinExistence type="predicted"/>
<dbReference type="Proteomes" id="UP000501690">
    <property type="component" value="Linkage Group LG7"/>
</dbReference>